<evidence type="ECO:0000313" key="3">
    <source>
        <dbReference type="EMBL" id="KAJ0200382.1"/>
    </source>
</evidence>
<feature type="region of interest" description="Disordered" evidence="1">
    <location>
        <begin position="233"/>
        <end position="263"/>
    </location>
</feature>
<evidence type="ECO:0000256" key="1">
    <source>
        <dbReference type="SAM" id="MobiDB-lite"/>
    </source>
</evidence>
<dbReference type="InterPro" id="IPR058594">
    <property type="entry name" value="PB1-like_dom_pln"/>
</dbReference>
<feature type="domain" description="PB1-like" evidence="2">
    <location>
        <begin position="11"/>
        <end position="110"/>
    </location>
</feature>
<evidence type="ECO:0000313" key="4">
    <source>
        <dbReference type="Proteomes" id="UP000235145"/>
    </source>
</evidence>
<accession>A0A9R1V8J0</accession>
<dbReference type="EMBL" id="NBSK02000006">
    <property type="protein sequence ID" value="KAJ0200382.1"/>
    <property type="molecule type" value="Genomic_DNA"/>
</dbReference>
<name>A0A9R1V8J0_LACSA</name>
<gene>
    <name evidence="3" type="ORF">LSAT_V11C600317590</name>
</gene>
<evidence type="ECO:0000259" key="2">
    <source>
        <dbReference type="Pfam" id="PF26130"/>
    </source>
</evidence>
<reference evidence="3 4" key="1">
    <citation type="journal article" date="2017" name="Nat. Commun.">
        <title>Genome assembly with in vitro proximity ligation data and whole-genome triplication in lettuce.</title>
        <authorList>
            <person name="Reyes-Chin-Wo S."/>
            <person name="Wang Z."/>
            <person name="Yang X."/>
            <person name="Kozik A."/>
            <person name="Arikit S."/>
            <person name="Song C."/>
            <person name="Xia L."/>
            <person name="Froenicke L."/>
            <person name="Lavelle D.O."/>
            <person name="Truco M.J."/>
            <person name="Xia R."/>
            <person name="Zhu S."/>
            <person name="Xu C."/>
            <person name="Xu H."/>
            <person name="Xu X."/>
            <person name="Cox K."/>
            <person name="Korf I."/>
            <person name="Meyers B.C."/>
            <person name="Michelmore R.W."/>
        </authorList>
    </citation>
    <scope>NUCLEOTIDE SEQUENCE [LARGE SCALE GENOMIC DNA]</scope>
    <source>
        <strain evidence="4">cv. Salinas</strain>
        <tissue evidence="3">Seedlings</tissue>
    </source>
</reference>
<sequence length="430" mass="49983">MFSFSDGFTSFFTLNIHHGGFFFTKYPGRKYIKGRLAFYDFVDTDLFSVQDLNDMIRELGYAEDVTMYYHFRIPNLGLNFGLKDLINDQDVIYMTQYVPNYRDLSVYVEHGQTRVHTYFMSPTKVVIQQLDQMILLLNSLGLGLRKRKLILVKDKLYDYSMSLITFKPYQVTACNMAHKEHEVNDLYVPVTKEFDTMEDVGVYFSCLNQRENIYDFDPFSDSGYKNMGEYEEKVVEDKEDGQQEEEEDKKQEEETDEDDGDYIVDPEALVDDWDVDMREVNSVVDEVEWFGQAPETKVDLNQDGHELELINNNEFESVGFKEDYRKKMLRNLKKKVPCSYGVVHARTFYMGQSFKTKKDIKLLSIHSRRALHMTKNEKLKVRVKCNGVVTDSSGGPSIVSKVTSTGKIVITKKDSCPFAIHISRSTKEEP</sequence>
<dbReference type="AlphaFoldDB" id="A0A9R1V8J0"/>
<dbReference type="Pfam" id="PF26130">
    <property type="entry name" value="PB1-like"/>
    <property type="match status" value="1"/>
</dbReference>
<feature type="compositionally biased region" description="Acidic residues" evidence="1">
    <location>
        <begin position="237"/>
        <end position="263"/>
    </location>
</feature>
<organism evidence="3 4">
    <name type="scientific">Lactuca sativa</name>
    <name type="common">Garden lettuce</name>
    <dbReference type="NCBI Taxonomy" id="4236"/>
    <lineage>
        <taxon>Eukaryota</taxon>
        <taxon>Viridiplantae</taxon>
        <taxon>Streptophyta</taxon>
        <taxon>Embryophyta</taxon>
        <taxon>Tracheophyta</taxon>
        <taxon>Spermatophyta</taxon>
        <taxon>Magnoliopsida</taxon>
        <taxon>eudicotyledons</taxon>
        <taxon>Gunneridae</taxon>
        <taxon>Pentapetalae</taxon>
        <taxon>asterids</taxon>
        <taxon>campanulids</taxon>
        <taxon>Asterales</taxon>
        <taxon>Asteraceae</taxon>
        <taxon>Cichorioideae</taxon>
        <taxon>Cichorieae</taxon>
        <taxon>Lactucinae</taxon>
        <taxon>Lactuca</taxon>
    </lineage>
</organism>
<dbReference type="Proteomes" id="UP000235145">
    <property type="component" value="Unassembled WGS sequence"/>
</dbReference>
<proteinExistence type="predicted"/>
<comment type="caution">
    <text evidence="3">The sequence shown here is derived from an EMBL/GenBank/DDBJ whole genome shotgun (WGS) entry which is preliminary data.</text>
</comment>
<keyword evidence="4" id="KW-1185">Reference proteome</keyword>
<protein>
    <recommendedName>
        <fullName evidence="2">PB1-like domain-containing protein</fullName>
    </recommendedName>
</protein>